<dbReference type="EMBL" id="MN739201">
    <property type="protein sequence ID" value="QHS93234.1"/>
    <property type="molecule type" value="Genomic_DNA"/>
</dbReference>
<reference evidence="1" key="1">
    <citation type="journal article" date="2020" name="Nature">
        <title>Giant virus diversity and host interactions through global metagenomics.</title>
        <authorList>
            <person name="Schulz F."/>
            <person name="Roux S."/>
            <person name="Paez-Espino D."/>
            <person name="Jungbluth S."/>
            <person name="Walsh D.A."/>
            <person name="Denef V.J."/>
            <person name="McMahon K.D."/>
            <person name="Konstantinidis K.T."/>
            <person name="Eloe-Fadrosh E.A."/>
            <person name="Kyrpides N.C."/>
            <person name="Woyke T."/>
        </authorList>
    </citation>
    <scope>NUCLEOTIDE SEQUENCE</scope>
    <source>
        <strain evidence="1">GVMAG-M-3300017989-17</strain>
    </source>
</reference>
<proteinExistence type="predicted"/>
<evidence type="ECO:0000313" key="1">
    <source>
        <dbReference type="EMBL" id="QHS93234.1"/>
    </source>
</evidence>
<dbReference type="AlphaFoldDB" id="A0A6C0BNL8"/>
<organism evidence="1">
    <name type="scientific">viral metagenome</name>
    <dbReference type="NCBI Taxonomy" id="1070528"/>
    <lineage>
        <taxon>unclassified sequences</taxon>
        <taxon>metagenomes</taxon>
        <taxon>organismal metagenomes</taxon>
    </lineage>
</organism>
<sequence>MNSEEAENVQAFIAVGKEDHTGKYLFTVKDPSIADSTHQVGVYLEACVTILTVETPERYWVFWLAPTDGKVKGHSFSGTPDPAATFLDGFRQDLLDAGYPGHKLHTASSLEEAARVLVDKVRVTPEAADNIVKYLEKNQ</sequence>
<accession>A0A6C0BNL8</accession>
<protein>
    <submittedName>
        <fullName evidence="1">Uncharacterized protein</fullName>
    </submittedName>
</protein>
<name>A0A6C0BNL8_9ZZZZ</name>